<dbReference type="GO" id="GO:0005412">
    <property type="term" value="F:D-glucose:sodium symporter activity"/>
    <property type="evidence" value="ECO:0007669"/>
    <property type="project" value="TreeGrafter"/>
</dbReference>
<feature type="transmembrane region" description="Helical" evidence="7">
    <location>
        <begin position="44"/>
        <end position="67"/>
    </location>
</feature>
<feature type="transmembrane region" description="Helical" evidence="7">
    <location>
        <begin position="319"/>
        <end position="339"/>
    </location>
</feature>
<feature type="transmembrane region" description="Helical" evidence="7">
    <location>
        <begin position="120"/>
        <end position="144"/>
    </location>
</feature>
<feature type="transmembrane region" description="Helical" evidence="7">
    <location>
        <begin position="156"/>
        <end position="174"/>
    </location>
</feature>
<evidence type="ECO:0000256" key="2">
    <source>
        <dbReference type="ARBA" id="ARBA00006434"/>
    </source>
</evidence>
<dbReference type="GO" id="GO:0005886">
    <property type="term" value="C:plasma membrane"/>
    <property type="evidence" value="ECO:0007669"/>
    <property type="project" value="TreeGrafter"/>
</dbReference>
<evidence type="ECO:0000256" key="4">
    <source>
        <dbReference type="ARBA" id="ARBA00022989"/>
    </source>
</evidence>
<keyword evidence="3 7" id="KW-0812">Transmembrane</keyword>
<dbReference type="PANTHER" id="PTHR11819">
    <property type="entry name" value="SOLUTE CARRIER FAMILY 5"/>
    <property type="match status" value="1"/>
</dbReference>
<evidence type="ECO:0000256" key="1">
    <source>
        <dbReference type="ARBA" id="ARBA00004141"/>
    </source>
</evidence>
<feature type="transmembrane region" description="Helical" evidence="7">
    <location>
        <begin position="266"/>
        <end position="288"/>
    </location>
</feature>
<dbReference type="AlphaFoldDB" id="A0A1Q2HMN2"/>
<dbReference type="RefSeq" id="WP_077538921.1">
    <property type="nucleotide sequence ID" value="NZ_CP019633.1"/>
</dbReference>
<dbReference type="Pfam" id="PF00474">
    <property type="entry name" value="SSF"/>
    <property type="match status" value="1"/>
</dbReference>
<dbReference type="STRING" id="1940790.L21SP3_00319"/>
<keyword evidence="5 7" id="KW-0472">Membrane</keyword>
<feature type="transmembrane region" description="Helical" evidence="7">
    <location>
        <begin position="186"/>
        <end position="208"/>
    </location>
</feature>
<keyword evidence="9" id="KW-1185">Reference proteome</keyword>
<evidence type="ECO:0000256" key="6">
    <source>
        <dbReference type="RuleBase" id="RU362091"/>
    </source>
</evidence>
<dbReference type="Proteomes" id="UP000188273">
    <property type="component" value="Chromosome"/>
</dbReference>
<dbReference type="OrthoDB" id="9814523at2"/>
<dbReference type="NCBIfam" id="TIGR00813">
    <property type="entry name" value="sss"/>
    <property type="match status" value="1"/>
</dbReference>
<feature type="transmembrane region" description="Helical" evidence="7">
    <location>
        <begin position="402"/>
        <end position="435"/>
    </location>
</feature>
<gene>
    <name evidence="8" type="primary">sglT_2</name>
    <name evidence="8" type="ORF">L21SP3_00319</name>
</gene>
<sequence>MELSFFDVFVFVAFFAVVIGVSLFKSRKETSSEDYFLAGRGLKWWLIGVSIVAANISTEQFVGMAGQGAGDVGLAVSNWQLLGSIGIVVIAFTLIPRFLKAGIYTMPEYLEYRYNSAARGIMALLTVVVYVAVLLTAVLYSGGITLRTIFGLKLEYGVWLIGLLAAGYTVWGGLKAVAWADLFQGGALIVGGLVIFFLGLHACGGWEQFSEVNEDKLHMILPEDHEKLPWTGLASGMWIVLIYYTGLNQFIVQRNLAAKTLRDGQLGVIFAGALWLIVPFAIVIPGIMSNQLYGDQMSTPDEAFPILIRNLVPAGLRGFMFAAISGAVISSLGSMLNSASTIFTMDVYKRMFGGKAGQKGLLLLGRSMTMIFVIVGCLLAPMLDNPKFGGVFQYIQQFQGYIWPGVVAAFLFGMLVPQAPAASGVVALLSGPIFYAIFQMFAKTQHFLVDVAISFNLVICIMGLMTFLRPLETPRKLPVREDIDLETKPDVKIYGILVIAAVIAFIVIFR</sequence>
<dbReference type="InterPro" id="IPR018212">
    <property type="entry name" value="Na/solute_symporter_CS"/>
</dbReference>
<organism evidence="8 9">
    <name type="scientific">Sedimentisphaera cyanobacteriorum</name>
    <dbReference type="NCBI Taxonomy" id="1940790"/>
    <lineage>
        <taxon>Bacteria</taxon>
        <taxon>Pseudomonadati</taxon>
        <taxon>Planctomycetota</taxon>
        <taxon>Phycisphaerae</taxon>
        <taxon>Sedimentisphaerales</taxon>
        <taxon>Sedimentisphaeraceae</taxon>
        <taxon>Sedimentisphaera</taxon>
    </lineage>
</organism>
<protein>
    <submittedName>
        <fullName evidence="8">Na(+)/glucose symporter</fullName>
    </submittedName>
</protein>
<dbReference type="KEGG" id="pbu:L21SP3_00319"/>
<feature type="transmembrane region" description="Helical" evidence="7">
    <location>
        <begin position="360"/>
        <end position="382"/>
    </location>
</feature>
<proteinExistence type="inferred from homology"/>
<reference evidence="9" key="1">
    <citation type="submission" date="2017-02" db="EMBL/GenBank/DDBJ databases">
        <title>Comparative genomics and description of representatives of a novel lineage of planctomycetes thriving in anoxic sediments.</title>
        <authorList>
            <person name="Spring S."/>
            <person name="Bunk B."/>
            <person name="Sproer C."/>
            <person name="Klenk H.-P."/>
        </authorList>
    </citation>
    <scope>NUCLEOTIDE SEQUENCE [LARGE SCALE GENOMIC DNA]</scope>
    <source>
        <strain evidence="9">L21-RPul-D3</strain>
    </source>
</reference>
<evidence type="ECO:0000313" key="8">
    <source>
        <dbReference type="EMBL" id="AQQ08535.1"/>
    </source>
</evidence>
<evidence type="ECO:0000313" key="9">
    <source>
        <dbReference type="Proteomes" id="UP000188273"/>
    </source>
</evidence>
<feature type="transmembrane region" description="Helical" evidence="7">
    <location>
        <begin position="447"/>
        <end position="471"/>
    </location>
</feature>
<dbReference type="PANTHER" id="PTHR11819:SF195">
    <property type="entry name" value="SODIUM_GLUCOSE COTRANSPORTER 4"/>
    <property type="match status" value="1"/>
</dbReference>
<evidence type="ECO:0000256" key="7">
    <source>
        <dbReference type="SAM" id="Phobius"/>
    </source>
</evidence>
<dbReference type="PROSITE" id="PS00456">
    <property type="entry name" value="NA_SOLUT_SYMP_1"/>
    <property type="match status" value="1"/>
</dbReference>
<accession>A0A1Q2HMN2</accession>
<feature type="transmembrane region" description="Helical" evidence="7">
    <location>
        <begin position="79"/>
        <end position="99"/>
    </location>
</feature>
<evidence type="ECO:0000256" key="3">
    <source>
        <dbReference type="ARBA" id="ARBA00022692"/>
    </source>
</evidence>
<dbReference type="InterPro" id="IPR001734">
    <property type="entry name" value="Na/solute_symporter"/>
</dbReference>
<feature type="transmembrane region" description="Helical" evidence="7">
    <location>
        <begin position="491"/>
        <end position="509"/>
    </location>
</feature>
<comment type="similarity">
    <text evidence="2 6">Belongs to the sodium:solute symporter (SSF) (TC 2.A.21) family.</text>
</comment>
<dbReference type="PROSITE" id="PS50283">
    <property type="entry name" value="NA_SOLUT_SYMP_3"/>
    <property type="match status" value="1"/>
</dbReference>
<dbReference type="Gene3D" id="1.20.1730.10">
    <property type="entry name" value="Sodium/glucose cotransporter"/>
    <property type="match status" value="1"/>
</dbReference>
<comment type="subcellular location">
    <subcellularLocation>
        <location evidence="1">Membrane</location>
        <topology evidence="1">Multi-pass membrane protein</topology>
    </subcellularLocation>
</comment>
<keyword evidence="4 7" id="KW-1133">Transmembrane helix</keyword>
<evidence type="ECO:0000256" key="5">
    <source>
        <dbReference type="ARBA" id="ARBA00023136"/>
    </source>
</evidence>
<dbReference type="InterPro" id="IPR038377">
    <property type="entry name" value="Na/Glc_symporter_sf"/>
</dbReference>
<name>A0A1Q2HMN2_9BACT</name>
<feature type="transmembrane region" description="Helical" evidence="7">
    <location>
        <begin position="6"/>
        <end position="24"/>
    </location>
</feature>
<feature type="transmembrane region" description="Helical" evidence="7">
    <location>
        <begin position="228"/>
        <end position="245"/>
    </location>
</feature>
<dbReference type="EMBL" id="CP019633">
    <property type="protein sequence ID" value="AQQ08535.1"/>
    <property type="molecule type" value="Genomic_DNA"/>
</dbReference>